<feature type="transmembrane region" description="Helical" evidence="7">
    <location>
        <begin position="453"/>
        <end position="470"/>
    </location>
</feature>
<evidence type="ECO:0000256" key="3">
    <source>
        <dbReference type="ARBA" id="ARBA00022692"/>
    </source>
</evidence>
<evidence type="ECO:0000259" key="9">
    <source>
        <dbReference type="Pfam" id="PF13567"/>
    </source>
</evidence>
<organism evidence="10 11">
    <name type="scientific">Neotabrizicola shimadae</name>
    <dbReference type="NCBI Taxonomy" id="2807096"/>
    <lineage>
        <taxon>Bacteria</taxon>
        <taxon>Pseudomonadati</taxon>
        <taxon>Pseudomonadota</taxon>
        <taxon>Alphaproteobacteria</taxon>
        <taxon>Rhodobacterales</taxon>
        <taxon>Paracoccaceae</taxon>
        <taxon>Neotabrizicola</taxon>
    </lineage>
</organism>
<feature type="transmembrane region" description="Helical" evidence="7">
    <location>
        <begin position="509"/>
        <end position="525"/>
    </location>
</feature>
<proteinExistence type="predicted"/>
<evidence type="ECO:0000256" key="7">
    <source>
        <dbReference type="SAM" id="Phobius"/>
    </source>
</evidence>
<comment type="subcellular location">
    <subcellularLocation>
        <location evidence="1">Cell membrane</location>
        <topology evidence="1">Multi-pass membrane protein</topology>
    </subcellularLocation>
</comment>
<feature type="transmembrane region" description="Helical" evidence="7">
    <location>
        <begin position="421"/>
        <end position="446"/>
    </location>
</feature>
<sequence>MALLAGARGSLFPWVPVAIGTGVGLWFGLPGEPGIPAYSVAILLVLAAFSLRIAAPEIVHPLAIAVGCLALGFLFAGARAHLQAAPVLEHRYYGPLTGRVIEIDRSASDALRLMLDNVVLDGISPAETPDRVRISLHGDDSYIPDPGDVVMATASLAPPEGPSEPGGYDFARNAFFQRLGAVGYTRAPVVLWQEADGAAQAIGRLRRSLSASIMARVPGDSGAFAAGVMTGDRSGLSLEAVESLRDSSLAHLLAISGMNLAFLIGFVFTLVRYGLALVPPLALRVNTKKLAALISFGVALFYLLLSGSNVATERAFVMITVMLGAVLFDRRALTLRSVALAAVVLLLLQPESLLDPGFQMSFAATTALIAGFGAVESHTLARRLPRLTMPILTLVLSSLIGGIATAPYAAAHFNRFTDYGFVANLLTVPVMGAVVMPAGAMAALLAPFGLSALPLWVMQLGCEWILFVAARVSALEGAVTMIPAPSAFVLPVLTLAGIWQIAVAGRLRWLGLVPALIALGLWVVTPRPVLLVAASGSLAGLAGPEGRALSSGAGDGFTAENWLQNDGDIADQKQAAARAGFSGAKAARDFTLDGMQGRVLSGKTAAEQAVSAGCNGAGLLIVAGWVETKDPACLMLDRRLLARSGAVAFWPEGSGWRLQPARRTGRIWAPGKPLSEAERYLQRPEQRVAATGNAAGPTQ</sequence>
<dbReference type="PANTHER" id="PTHR30619:SF1">
    <property type="entry name" value="RECOMBINATION PROTEIN 2"/>
    <property type="match status" value="1"/>
</dbReference>
<evidence type="ECO:0000259" key="8">
    <source>
        <dbReference type="Pfam" id="PF03772"/>
    </source>
</evidence>
<accession>A0A8G0ZYL9</accession>
<keyword evidence="5 7" id="KW-0472">Membrane</keyword>
<dbReference type="InterPro" id="IPR025405">
    <property type="entry name" value="DUF4131"/>
</dbReference>
<evidence type="ECO:0000256" key="4">
    <source>
        <dbReference type="ARBA" id="ARBA00022989"/>
    </source>
</evidence>
<keyword evidence="2" id="KW-1003">Cell membrane</keyword>
<dbReference type="NCBIfam" id="TIGR00360">
    <property type="entry name" value="ComEC_N-term"/>
    <property type="match status" value="1"/>
</dbReference>
<dbReference type="GO" id="GO:0005886">
    <property type="term" value="C:plasma membrane"/>
    <property type="evidence" value="ECO:0007669"/>
    <property type="project" value="UniProtKB-SubCell"/>
</dbReference>
<dbReference type="KEGG" id="nsm:JO391_11445"/>
<keyword evidence="4 7" id="KW-1133">Transmembrane helix</keyword>
<feature type="domain" description="DUF4131" evidence="9">
    <location>
        <begin position="34"/>
        <end position="189"/>
    </location>
</feature>
<name>A0A8G0ZYL9_9RHOB</name>
<evidence type="ECO:0000256" key="1">
    <source>
        <dbReference type="ARBA" id="ARBA00004651"/>
    </source>
</evidence>
<evidence type="ECO:0000256" key="2">
    <source>
        <dbReference type="ARBA" id="ARBA00022475"/>
    </source>
</evidence>
<feature type="region of interest" description="Disordered" evidence="6">
    <location>
        <begin position="677"/>
        <end position="699"/>
    </location>
</feature>
<dbReference type="Pfam" id="PF13567">
    <property type="entry name" value="DUF4131"/>
    <property type="match status" value="1"/>
</dbReference>
<feature type="transmembrane region" description="Helical" evidence="7">
    <location>
        <begin position="35"/>
        <end position="55"/>
    </location>
</feature>
<feature type="transmembrane region" description="Helical" evidence="7">
    <location>
        <begin position="333"/>
        <end position="350"/>
    </location>
</feature>
<feature type="domain" description="ComEC/Rec2-related protein" evidence="8">
    <location>
        <begin position="229"/>
        <end position="503"/>
    </location>
</feature>
<evidence type="ECO:0000313" key="11">
    <source>
        <dbReference type="Proteomes" id="UP000826300"/>
    </source>
</evidence>
<dbReference type="AlphaFoldDB" id="A0A8G0ZYL9"/>
<dbReference type="PANTHER" id="PTHR30619">
    <property type="entry name" value="DNA INTERNALIZATION/COMPETENCE PROTEIN COMEC/REC2"/>
    <property type="match status" value="1"/>
</dbReference>
<dbReference type="Proteomes" id="UP000826300">
    <property type="component" value="Chromosome"/>
</dbReference>
<feature type="transmembrane region" description="Helical" evidence="7">
    <location>
        <begin position="387"/>
        <end position="409"/>
    </location>
</feature>
<feature type="transmembrane region" description="Helical" evidence="7">
    <location>
        <begin position="482"/>
        <end position="502"/>
    </location>
</feature>
<dbReference type="InterPro" id="IPR052159">
    <property type="entry name" value="Competence_DNA_uptake"/>
</dbReference>
<feature type="transmembrane region" description="Helical" evidence="7">
    <location>
        <begin position="252"/>
        <end position="278"/>
    </location>
</feature>
<evidence type="ECO:0000256" key="5">
    <source>
        <dbReference type="ARBA" id="ARBA00023136"/>
    </source>
</evidence>
<feature type="transmembrane region" description="Helical" evidence="7">
    <location>
        <begin position="12"/>
        <end position="29"/>
    </location>
</feature>
<feature type="compositionally biased region" description="Basic and acidic residues" evidence="6">
    <location>
        <begin position="677"/>
        <end position="686"/>
    </location>
</feature>
<keyword evidence="11" id="KW-1185">Reference proteome</keyword>
<evidence type="ECO:0000313" key="10">
    <source>
        <dbReference type="EMBL" id="QYZ71945.1"/>
    </source>
</evidence>
<dbReference type="EMBL" id="CP069370">
    <property type="protein sequence ID" value="QYZ71945.1"/>
    <property type="molecule type" value="Genomic_DNA"/>
</dbReference>
<reference evidence="10" key="1">
    <citation type="submission" date="2021-02" db="EMBL/GenBank/DDBJ databases">
        <title>Rhodobacter shimadae sp. nov., an aerobic anoxygenic phototrophic bacterium isolated from a hot spring.</title>
        <authorList>
            <person name="Muramatsu S."/>
            <person name="Haruta S."/>
            <person name="Hirose S."/>
            <person name="Hanada S."/>
        </authorList>
    </citation>
    <scope>NUCLEOTIDE SEQUENCE</scope>
    <source>
        <strain evidence="10">N10</strain>
    </source>
</reference>
<protein>
    <submittedName>
        <fullName evidence="10">ComEC family competence protein</fullName>
    </submittedName>
</protein>
<keyword evidence="3 7" id="KW-0812">Transmembrane</keyword>
<feature type="transmembrane region" description="Helical" evidence="7">
    <location>
        <begin position="356"/>
        <end position="375"/>
    </location>
</feature>
<evidence type="ECO:0000256" key="6">
    <source>
        <dbReference type="SAM" id="MobiDB-lite"/>
    </source>
</evidence>
<feature type="transmembrane region" description="Helical" evidence="7">
    <location>
        <begin position="62"/>
        <end position="82"/>
    </location>
</feature>
<dbReference type="Pfam" id="PF03772">
    <property type="entry name" value="Competence"/>
    <property type="match status" value="1"/>
</dbReference>
<dbReference type="InterPro" id="IPR004477">
    <property type="entry name" value="ComEC_N"/>
</dbReference>
<feature type="transmembrane region" description="Helical" evidence="7">
    <location>
        <begin position="290"/>
        <end position="305"/>
    </location>
</feature>
<gene>
    <name evidence="10" type="ORF">JO391_11445</name>
</gene>